<evidence type="ECO:0000313" key="1">
    <source>
        <dbReference type="EMBL" id="MDP5275765.1"/>
    </source>
</evidence>
<dbReference type="Proteomes" id="UP001231941">
    <property type="component" value="Unassembled WGS sequence"/>
</dbReference>
<name>A0ABT9J2F7_9BACL</name>
<sequence length="161" mass="17950">MGFFDESICECCVCPMQRVLMQLRGETVSIDTTSDEGFEITVDDAKNFILFTSDEFNNEFFFPICNITAVEFPSTNQIDLSPSKTSFKGECSCCEDPANRLLNRLSKNTSFNFIYLDTNINGFIIDIGEGIVIIQDELDATILKAISICKLAKILPSTPVI</sequence>
<protein>
    <submittedName>
        <fullName evidence="1">Uncharacterized protein</fullName>
    </submittedName>
</protein>
<evidence type="ECO:0000313" key="2">
    <source>
        <dbReference type="Proteomes" id="UP001231941"/>
    </source>
</evidence>
<comment type="caution">
    <text evidence="1">The sequence shown here is derived from an EMBL/GenBank/DDBJ whole genome shotgun (WGS) entry which is preliminary data.</text>
</comment>
<accession>A0ABT9J2F7</accession>
<dbReference type="RefSeq" id="WP_305993074.1">
    <property type="nucleotide sequence ID" value="NZ_JAVAMP010000009.1"/>
</dbReference>
<reference evidence="1 2" key="1">
    <citation type="submission" date="2023-08" db="EMBL/GenBank/DDBJ databases">
        <authorList>
            <person name="Park J.-S."/>
        </authorList>
    </citation>
    <scope>NUCLEOTIDE SEQUENCE [LARGE SCALE GENOMIC DNA]</scope>
    <source>
        <strain evidence="1 2">2205SS18-9</strain>
    </source>
</reference>
<keyword evidence="2" id="KW-1185">Reference proteome</keyword>
<dbReference type="EMBL" id="JAVAMP010000009">
    <property type="protein sequence ID" value="MDP5275765.1"/>
    <property type="molecule type" value="Genomic_DNA"/>
</dbReference>
<organism evidence="1 2">
    <name type="scientific">Chengkuizengella axinellae</name>
    <dbReference type="NCBI Taxonomy" id="3064388"/>
    <lineage>
        <taxon>Bacteria</taxon>
        <taxon>Bacillati</taxon>
        <taxon>Bacillota</taxon>
        <taxon>Bacilli</taxon>
        <taxon>Bacillales</taxon>
        <taxon>Paenibacillaceae</taxon>
        <taxon>Chengkuizengella</taxon>
    </lineage>
</organism>
<gene>
    <name evidence="1" type="ORF">Q5Y73_16770</name>
</gene>
<proteinExistence type="predicted"/>